<feature type="compositionally biased region" description="Low complexity" evidence="1">
    <location>
        <begin position="36"/>
        <end position="49"/>
    </location>
</feature>
<dbReference type="HOGENOM" id="CLU_1327097_0_0_1"/>
<organism evidence="3 4">
    <name type="scientific">Serendipita vermifera MAFF 305830</name>
    <dbReference type="NCBI Taxonomy" id="933852"/>
    <lineage>
        <taxon>Eukaryota</taxon>
        <taxon>Fungi</taxon>
        <taxon>Dikarya</taxon>
        <taxon>Basidiomycota</taxon>
        <taxon>Agaricomycotina</taxon>
        <taxon>Agaricomycetes</taxon>
        <taxon>Sebacinales</taxon>
        <taxon>Serendipitaceae</taxon>
        <taxon>Serendipita</taxon>
    </lineage>
</organism>
<dbReference type="EMBL" id="KN824439">
    <property type="protein sequence ID" value="KIM20381.1"/>
    <property type="molecule type" value="Genomic_DNA"/>
</dbReference>
<dbReference type="Proteomes" id="UP000054097">
    <property type="component" value="Unassembled WGS sequence"/>
</dbReference>
<keyword evidence="2" id="KW-0812">Transmembrane</keyword>
<evidence type="ECO:0000313" key="4">
    <source>
        <dbReference type="Proteomes" id="UP000054097"/>
    </source>
</evidence>
<reference evidence="3 4" key="1">
    <citation type="submission" date="2014-04" db="EMBL/GenBank/DDBJ databases">
        <authorList>
            <consortium name="DOE Joint Genome Institute"/>
            <person name="Kuo A."/>
            <person name="Zuccaro A."/>
            <person name="Kohler A."/>
            <person name="Nagy L.G."/>
            <person name="Floudas D."/>
            <person name="Copeland A."/>
            <person name="Barry K.W."/>
            <person name="Cichocki N."/>
            <person name="Veneault-Fourrey C."/>
            <person name="LaButti K."/>
            <person name="Lindquist E.A."/>
            <person name="Lipzen A."/>
            <person name="Lundell T."/>
            <person name="Morin E."/>
            <person name="Murat C."/>
            <person name="Sun H."/>
            <person name="Tunlid A."/>
            <person name="Henrissat B."/>
            <person name="Grigoriev I.V."/>
            <person name="Hibbett D.S."/>
            <person name="Martin F."/>
            <person name="Nordberg H.P."/>
            <person name="Cantor M.N."/>
            <person name="Hua S.X."/>
        </authorList>
    </citation>
    <scope>NUCLEOTIDE SEQUENCE [LARGE SCALE GENOMIC DNA]</scope>
    <source>
        <strain evidence="3 4">MAFF 305830</strain>
    </source>
</reference>
<feature type="region of interest" description="Disordered" evidence="1">
    <location>
        <begin position="1"/>
        <end position="52"/>
    </location>
</feature>
<evidence type="ECO:0000256" key="1">
    <source>
        <dbReference type="SAM" id="MobiDB-lite"/>
    </source>
</evidence>
<feature type="transmembrane region" description="Helical" evidence="2">
    <location>
        <begin position="154"/>
        <end position="171"/>
    </location>
</feature>
<keyword evidence="4" id="KW-1185">Reference proteome</keyword>
<dbReference type="AlphaFoldDB" id="A0A0C3AM58"/>
<evidence type="ECO:0000256" key="2">
    <source>
        <dbReference type="SAM" id="Phobius"/>
    </source>
</evidence>
<accession>A0A0C3AM58</accession>
<protein>
    <submittedName>
        <fullName evidence="3">Uncharacterized protein</fullName>
    </submittedName>
</protein>
<reference evidence="4" key="2">
    <citation type="submission" date="2015-01" db="EMBL/GenBank/DDBJ databases">
        <title>Evolutionary Origins and Diversification of the Mycorrhizal Mutualists.</title>
        <authorList>
            <consortium name="DOE Joint Genome Institute"/>
            <consortium name="Mycorrhizal Genomics Consortium"/>
            <person name="Kohler A."/>
            <person name="Kuo A."/>
            <person name="Nagy L.G."/>
            <person name="Floudas D."/>
            <person name="Copeland A."/>
            <person name="Barry K.W."/>
            <person name="Cichocki N."/>
            <person name="Veneault-Fourrey C."/>
            <person name="LaButti K."/>
            <person name="Lindquist E.A."/>
            <person name="Lipzen A."/>
            <person name="Lundell T."/>
            <person name="Morin E."/>
            <person name="Murat C."/>
            <person name="Riley R."/>
            <person name="Ohm R."/>
            <person name="Sun H."/>
            <person name="Tunlid A."/>
            <person name="Henrissat B."/>
            <person name="Grigoriev I.V."/>
            <person name="Hibbett D.S."/>
            <person name="Martin F."/>
        </authorList>
    </citation>
    <scope>NUCLEOTIDE SEQUENCE [LARGE SCALE GENOMIC DNA]</scope>
    <source>
        <strain evidence="4">MAFF 305830</strain>
    </source>
</reference>
<proteinExistence type="predicted"/>
<name>A0A0C3AM58_SERVB</name>
<keyword evidence="2" id="KW-0472">Membrane</keyword>
<evidence type="ECO:0000313" key="3">
    <source>
        <dbReference type="EMBL" id="KIM20381.1"/>
    </source>
</evidence>
<gene>
    <name evidence="3" type="ORF">M408DRAFT_13040</name>
</gene>
<sequence>MSGRKGAKQPQPKQKPVPAPRVAVQPKPKPAPRVQPAPAARQPQNKPSGGVHGVIHHHHVVHEFQPSVGQPVHPKGDRRNDEADECWGHCCDGCCDCNGCDGCCGSGCFGSGCCDDDDKNNHGHDDDNGGNLLEGQEPIVWHFRLNPERIYRSYRYFGWLLLLLFLPLVPFPPPKYDRATMNDRLAGDLDDTWVKDLQNTNNLFEPR</sequence>
<keyword evidence="2" id="KW-1133">Transmembrane helix</keyword>